<accession>A0ABD3BWD4</accession>
<comment type="caution">
    <text evidence="2">The sequence shown here is derived from an EMBL/GenBank/DDBJ whole genome shotgun (WGS) entry which is preliminary data.</text>
</comment>
<sequence>MGATGTSTKDISKDAVEQGAKTKADVPDKGKKVADVAEIGRVGKRRKGEVGIANKNKPKRTKNVRGESSTREQNTDDAKPHAYPTMKTRNTGYALIRVFKRLSKEQRKIVESMGFGGLLDFKVAETPSTLGY</sequence>
<reference evidence="3" key="1">
    <citation type="journal article" date="2024" name="IScience">
        <title>Strigolactones Initiate the Formation of Haustorium-like Structures in Castilleja.</title>
        <authorList>
            <person name="Buerger M."/>
            <person name="Peterson D."/>
            <person name="Chory J."/>
        </authorList>
    </citation>
    <scope>NUCLEOTIDE SEQUENCE [LARGE SCALE GENOMIC DNA]</scope>
</reference>
<dbReference type="EMBL" id="JAVIJP010000062">
    <property type="protein sequence ID" value="KAL3621825.1"/>
    <property type="molecule type" value="Genomic_DNA"/>
</dbReference>
<feature type="compositionally biased region" description="Basic and acidic residues" evidence="1">
    <location>
        <begin position="10"/>
        <end position="32"/>
    </location>
</feature>
<name>A0ABD3BWD4_9LAMI</name>
<gene>
    <name evidence="2" type="ORF">CASFOL_034311</name>
</gene>
<feature type="region of interest" description="Disordered" evidence="1">
    <location>
        <begin position="46"/>
        <end position="86"/>
    </location>
</feature>
<keyword evidence="3" id="KW-1185">Reference proteome</keyword>
<feature type="compositionally biased region" description="Basic and acidic residues" evidence="1">
    <location>
        <begin position="64"/>
        <end position="80"/>
    </location>
</feature>
<protein>
    <submittedName>
        <fullName evidence="2">Uncharacterized protein</fullName>
    </submittedName>
</protein>
<dbReference type="Proteomes" id="UP001632038">
    <property type="component" value="Unassembled WGS sequence"/>
</dbReference>
<organism evidence="2 3">
    <name type="scientific">Castilleja foliolosa</name>
    <dbReference type="NCBI Taxonomy" id="1961234"/>
    <lineage>
        <taxon>Eukaryota</taxon>
        <taxon>Viridiplantae</taxon>
        <taxon>Streptophyta</taxon>
        <taxon>Embryophyta</taxon>
        <taxon>Tracheophyta</taxon>
        <taxon>Spermatophyta</taxon>
        <taxon>Magnoliopsida</taxon>
        <taxon>eudicotyledons</taxon>
        <taxon>Gunneridae</taxon>
        <taxon>Pentapetalae</taxon>
        <taxon>asterids</taxon>
        <taxon>lamiids</taxon>
        <taxon>Lamiales</taxon>
        <taxon>Orobanchaceae</taxon>
        <taxon>Pedicularideae</taxon>
        <taxon>Castillejinae</taxon>
        <taxon>Castilleja</taxon>
    </lineage>
</organism>
<feature type="region of interest" description="Disordered" evidence="1">
    <location>
        <begin position="1"/>
        <end position="32"/>
    </location>
</feature>
<evidence type="ECO:0000313" key="3">
    <source>
        <dbReference type="Proteomes" id="UP001632038"/>
    </source>
</evidence>
<evidence type="ECO:0000256" key="1">
    <source>
        <dbReference type="SAM" id="MobiDB-lite"/>
    </source>
</evidence>
<evidence type="ECO:0000313" key="2">
    <source>
        <dbReference type="EMBL" id="KAL3621825.1"/>
    </source>
</evidence>
<dbReference type="AlphaFoldDB" id="A0ABD3BWD4"/>
<proteinExistence type="predicted"/>